<keyword evidence="1" id="KW-0560">Oxidoreductase</keyword>
<dbReference type="InterPro" id="IPR002872">
    <property type="entry name" value="Proline_DH_dom"/>
</dbReference>
<evidence type="ECO:0000256" key="1">
    <source>
        <dbReference type="ARBA" id="ARBA00023002"/>
    </source>
</evidence>
<reference evidence="3 4" key="1">
    <citation type="submission" date="2016-11" db="EMBL/GenBank/DDBJ databases">
        <authorList>
            <person name="Jaros S."/>
            <person name="Januszkiewicz K."/>
            <person name="Wedrychowicz H."/>
        </authorList>
    </citation>
    <scope>NUCLEOTIDE SEQUENCE [LARGE SCALE GENOMIC DNA]</scope>
    <source>
        <strain evidence="3 4">DSM 18899</strain>
    </source>
</reference>
<evidence type="ECO:0000313" key="3">
    <source>
        <dbReference type="EMBL" id="SFZ78730.1"/>
    </source>
</evidence>
<dbReference type="GO" id="GO:0006562">
    <property type="term" value="P:L-proline catabolic process"/>
    <property type="evidence" value="ECO:0007669"/>
    <property type="project" value="UniProtKB-ARBA"/>
</dbReference>
<dbReference type="SUPFAM" id="SSF51730">
    <property type="entry name" value="FAD-linked oxidoreductase"/>
    <property type="match status" value="1"/>
</dbReference>
<proteinExistence type="predicted"/>
<dbReference type="AlphaFoldDB" id="A0A1K2HR46"/>
<dbReference type="InterPro" id="IPR029041">
    <property type="entry name" value="FAD-linked_oxidoreductase-like"/>
</dbReference>
<dbReference type="Gene3D" id="3.20.20.220">
    <property type="match status" value="1"/>
</dbReference>
<dbReference type="STRING" id="1121279.SAMN02745887_03154"/>
<protein>
    <submittedName>
        <fullName evidence="3">L-proline dehydrogenase</fullName>
    </submittedName>
</protein>
<gene>
    <name evidence="3" type="ORF">SAMN02745887_03154</name>
</gene>
<dbReference type="RefSeq" id="WP_175545626.1">
    <property type="nucleotide sequence ID" value="NZ_FPKR01000013.1"/>
</dbReference>
<dbReference type="Proteomes" id="UP000186513">
    <property type="component" value="Unassembled WGS sequence"/>
</dbReference>
<sequence>MHMDISLPLDLLHASTAGLKRLALDTRCREAFLQSPLLAEVLAGPASRYILADRQAELADKLNILADKGYLLGLEYVGEEVSAPDEVEAIVAEYLQLIEGAEAFSLWRPVQLGFDLSNVGLLISRELAVQNAARILKAAAAKEIRVVLSMERSSMVDSILSIFFELAPQHANLGITLQAHLHRTAVDLERVLPFGRKIRLVKGVYREPADVALPRGAELDERYLGLLERILSSGTEVAVATQDGGLIQRIRASGLARGVTEFEMLHGVQPEVLKSLKEAGLPCRIAAVYGVNWYLHFLHRLAEYPPNLFVALADLHQPERIRFAAAY</sequence>
<name>A0A1K2HR46_9NEIS</name>
<dbReference type="EMBL" id="FPKR01000013">
    <property type="protein sequence ID" value="SFZ78730.1"/>
    <property type="molecule type" value="Genomic_DNA"/>
</dbReference>
<accession>A0A1K2HR46</accession>
<evidence type="ECO:0000259" key="2">
    <source>
        <dbReference type="Pfam" id="PF01619"/>
    </source>
</evidence>
<keyword evidence="4" id="KW-1185">Reference proteome</keyword>
<dbReference type="GO" id="GO:0004657">
    <property type="term" value="F:proline dehydrogenase activity"/>
    <property type="evidence" value="ECO:0007669"/>
    <property type="project" value="UniProtKB-ARBA"/>
</dbReference>
<organism evidence="3 4">
    <name type="scientific">Chitinimonas taiwanensis DSM 18899</name>
    <dbReference type="NCBI Taxonomy" id="1121279"/>
    <lineage>
        <taxon>Bacteria</taxon>
        <taxon>Pseudomonadati</taxon>
        <taxon>Pseudomonadota</taxon>
        <taxon>Betaproteobacteria</taxon>
        <taxon>Neisseriales</taxon>
        <taxon>Chitinibacteraceae</taxon>
        <taxon>Chitinimonas</taxon>
    </lineage>
</organism>
<dbReference type="Pfam" id="PF01619">
    <property type="entry name" value="Pro_dh"/>
    <property type="match status" value="1"/>
</dbReference>
<feature type="domain" description="Proline dehydrogenase" evidence="2">
    <location>
        <begin position="63"/>
        <end position="300"/>
    </location>
</feature>
<evidence type="ECO:0000313" key="4">
    <source>
        <dbReference type="Proteomes" id="UP000186513"/>
    </source>
</evidence>